<dbReference type="Gene3D" id="1.20.120.520">
    <property type="entry name" value="nmb1532 protein domain like"/>
    <property type="match status" value="1"/>
</dbReference>
<protein>
    <recommendedName>
        <fullName evidence="1">Hemerythrin-like domain-containing protein</fullName>
    </recommendedName>
</protein>
<dbReference type="RefSeq" id="WP_171095581.1">
    <property type="nucleotide sequence ID" value="NZ_CP053069.1"/>
</dbReference>
<feature type="domain" description="Hemerythrin-like" evidence="1">
    <location>
        <begin position="22"/>
        <end position="141"/>
    </location>
</feature>
<gene>
    <name evidence="2" type="ORF">DSM104443_04032</name>
</gene>
<dbReference type="AlphaFoldDB" id="A0A6M4H1C3"/>
<dbReference type="EMBL" id="CP053069">
    <property type="protein sequence ID" value="QJR12938.1"/>
    <property type="molecule type" value="Genomic_DNA"/>
</dbReference>
<organism evidence="2 3">
    <name type="scientific">Usitatibacter rugosus</name>
    <dbReference type="NCBI Taxonomy" id="2732067"/>
    <lineage>
        <taxon>Bacteria</taxon>
        <taxon>Pseudomonadati</taxon>
        <taxon>Pseudomonadota</taxon>
        <taxon>Betaproteobacteria</taxon>
        <taxon>Nitrosomonadales</taxon>
        <taxon>Usitatibacteraceae</taxon>
        <taxon>Usitatibacter</taxon>
    </lineage>
</organism>
<dbReference type="PANTHER" id="PTHR35585">
    <property type="entry name" value="HHE DOMAIN PROTEIN (AFU_ORTHOLOGUE AFUA_4G00730)"/>
    <property type="match status" value="1"/>
</dbReference>
<dbReference type="InterPro" id="IPR012312">
    <property type="entry name" value="Hemerythrin-like"/>
</dbReference>
<dbReference type="PANTHER" id="PTHR35585:SF1">
    <property type="entry name" value="HHE DOMAIN PROTEIN (AFU_ORTHOLOGUE AFUA_4G00730)"/>
    <property type="match status" value="1"/>
</dbReference>
<dbReference type="KEGG" id="uru:DSM104443_04032"/>
<evidence type="ECO:0000259" key="1">
    <source>
        <dbReference type="Pfam" id="PF01814"/>
    </source>
</evidence>
<reference evidence="2 3" key="1">
    <citation type="submission" date="2020-04" db="EMBL/GenBank/DDBJ databases">
        <title>Usitatibacter rugosus gen. nov., sp. nov. and Usitatibacter palustris sp. nov., novel members of Usitatibacteraceae fam. nov. within the order Nitrosomonadales isolated from soil.</title>
        <authorList>
            <person name="Huber K.J."/>
            <person name="Neumann-Schaal M."/>
            <person name="Geppert A."/>
            <person name="Luckner M."/>
            <person name="Wanner G."/>
            <person name="Overmann J."/>
        </authorList>
    </citation>
    <scope>NUCLEOTIDE SEQUENCE [LARGE SCALE GENOMIC DNA]</scope>
    <source>
        <strain evidence="2 3">0125_3</strain>
    </source>
</reference>
<evidence type="ECO:0000313" key="2">
    <source>
        <dbReference type="EMBL" id="QJR12938.1"/>
    </source>
</evidence>
<dbReference type="CDD" id="cd12108">
    <property type="entry name" value="Hr-like"/>
    <property type="match status" value="1"/>
</dbReference>
<name>A0A6M4H1C3_9PROT</name>
<proteinExistence type="predicted"/>
<dbReference type="Pfam" id="PF01814">
    <property type="entry name" value="Hemerythrin"/>
    <property type="match status" value="1"/>
</dbReference>
<sequence length="168" mass="19179">MRTQTHSRTAAAPRKSATAPDAIALLKADHKKVSDMFAQYEKLGDRAKVQKLKLARKICGELKVHTQIEEEILYPAARAYLPKQDDLLDEAQVEHNGAKQLIAELDAMQPDDDYFDAKVTVLSEYIKHHVKEEHEEMFPKLRKTDLDLQELGMRLAFRKSELAKQVSP</sequence>
<keyword evidence="3" id="KW-1185">Reference proteome</keyword>
<dbReference type="Proteomes" id="UP000501534">
    <property type="component" value="Chromosome"/>
</dbReference>
<accession>A0A6M4H1C3</accession>
<evidence type="ECO:0000313" key="3">
    <source>
        <dbReference type="Proteomes" id="UP000501534"/>
    </source>
</evidence>